<name>A0A2R4XIP6_9BURK</name>
<evidence type="ECO:0000313" key="1">
    <source>
        <dbReference type="EMBL" id="AWB33681.1"/>
    </source>
</evidence>
<evidence type="ECO:0000313" key="2">
    <source>
        <dbReference type="Proteomes" id="UP000244571"/>
    </source>
</evidence>
<accession>A0A2R4XIP6</accession>
<sequence length="62" mass="7115">MTKHIFRSFSLFVELLQSDTAVGMMSGMRQSLISIFASTWISSMLFDVARFRQQCLKEIHGV</sequence>
<dbReference type="Proteomes" id="UP000244571">
    <property type="component" value="Chromosome"/>
</dbReference>
<dbReference type="EMBL" id="CP028901">
    <property type="protein sequence ID" value="AWB33681.1"/>
    <property type="molecule type" value="Genomic_DNA"/>
</dbReference>
<proteinExistence type="predicted"/>
<organism evidence="1 2">
    <name type="scientific">Orrella marina</name>
    <dbReference type="NCBI Taxonomy" id="2163011"/>
    <lineage>
        <taxon>Bacteria</taxon>
        <taxon>Pseudomonadati</taxon>
        <taxon>Pseudomonadota</taxon>
        <taxon>Betaproteobacteria</taxon>
        <taxon>Burkholderiales</taxon>
        <taxon>Alcaligenaceae</taxon>
        <taxon>Orrella</taxon>
    </lineage>
</organism>
<gene>
    <name evidence="1" type="ORF">DBV39_08185</name>
</gene>
<reference evidence="1 2" key="1">
    <citation type="submission" date="2018-04" db="EMBL/GenBank/DDBJ databases">
        <title>Bordetella sp. HZ20 isolated from seawater.</title>
        <authorList>
            <person name="Sun C."/>
        </authorList>
    </citation>
    <scope>NUCLEOTIDE SEQUENCE [LARGE SCALE GENOMIC DNA]</scope>
    <source>
        <strain evidence="1 2">HZ20</strain>
    </source>
</reference>
<dbReference type="AlphaFoldDB" id="A0A2R4XIP6"/>
<dbReference type="KEGG" id="boz:DBV39_08185"/>
<protein>
    <submittedName>
        <fullName evidence="1">Uncharacterized protein</fullName>
    </submittedName>
</protein>
<keyword evidence="2" id="KW-1185">Reference proteome</keyword>